<sequence>MQISLAYPTVRPRRLRANKLIRDAVAETELSPADFIMPIFVKKGPKEPIEAMPGYYRWPVGDELIKHVEEAVELGVNKFILFGVLPDEEKDPEGKASYDPHGVVPTAIRVLRETFGDRVLLFADVCLCEYTDHGHCGVITTDERGRWRVDNDKTISIYAKEAVAYADAGVDFVAPSGMMDGQVKAIRQALDLAGYQDVGIMAYSAKYASAFYGPFRVAAASAPKFGDRRTYQMDPRNAQEAVKEVMLDLEEGADIVMVKPALAYLDVIRLVKQSFPWVPLAAYSVSGEYSMIKAAAKAGYIDERIAALEVLYAIKRAGADLTLTYYAVEAAKWLKEGAPF</sequence>
<proteinExistence type="predicted"/>
<evidence type="ECO:0000313" key="2">
    <source>
        <dbReference type="Proteomes" id="UP000033636"/>
    </source>
</evidence>
<dbReference type="Proteomes" id="UP000033636">
    <property type="component" value="Unassembled WGS sequence"/>
</dbReference>
<gene>
    <name evidence="1" type="primary">hemB</name>
    <name evidence="1" type="ORF">TU35_005685</name>
</gene>
<protein>
    <submittedName>
        <fullName evidence="1">Porphobilinogen synthase</fullName>
        <ecNumber evidence="1">4.2.1.24</ecNumber>
    </submittedName>
</protein>
<organism evidence="1 2">
    <name type="scientific">Thermoproteus sp. AZ2</name>
    <dbReference type="NCBI Taxonomy" id="1609232"/>
    <lineage>
        <taxon>Archaea</taxon>
        <taxon>Thermoproteota</taxon>
        <taxon>Thermoprotei</taxon>
        <taxon>Thermoproteales</taxon>
        <taxon>Thermoproteaceae</taxon>
        <taxon>Thermoproteus</taxon>
    </lineage>
</organism>
<accession>A0ACC6V1K2</accession>
<evidence type="ECO:0000313" key="1">
    <source>
        <dbReference type="EMBL" id="MFB6490723.1"/>
    </source>
</evidence>
<comment type="caution">
    <text evidence="1">The sequence shown here is derived from an EMBL/GenBank/DDBJ whole genome shotgun (WGS) entry which is preliminary data.</text>
</comment>
<name>A0ACC6V1K2_9CREN</name>
<dbReference type="EC" id="4.2.1.24" evidence="1"/>
<dbReference type="EMBL" id="JZWT02000013">
    <property type="protein sequence ID" value="MFB6490723.1"/>
    <property type="molecule type" value="Genomic_DNA"/>
</dbReference>
<keyword evidence="1" id="KW-0456">Lyase</keyword>
<reference evidence="1" key="1">
    <citation type="submission" date="2024-07" db="EMBL/GenBank/DDBJ databases">
        <title>Metagenome and Metagenome-Assembled Genomes of Archaea from a hot spring from the geothermal field of Los Azufres, Mexico.</title>
        <authorList>
            <person name="Marin-Paredes R."/>
            <person name="Martinez-Romero E."/>
            <person name="Servin-Garciduenas L.E."/>
        </authorList>
    </citation>
    <scope>NUCLEOTIDE SEQUENCE</scope>
</reference>